<dbReference type="SUPFAM" id="SSF55724">
    <property type="entry name" value="Mog1p/PsbP-like"/>
    <property type="match status" value="1"/>
</dbReference>
<evidence type="ECO:0000313" key="1">
    <source>
        <dbReference type="EMBL" id="KIH81118.1"/>
    </source>
</evidence>
<dbReference type="STRING" id="226910.UCMB321_5416"/>
<keyword evidence="2" id="KW-1185">Reference proteome</keyword>
<dbReference type="RefSeq" id="WP_040071742.1">
    <property type="nucleotide sequence ID" value="NZ_JXDG01000068.1"/>
</dbReference>
<protein>
    <recommendedName>
        <fullName evidence="3">DUF1795 domain-containing protein</fullName>
    </recommendedName>
</protein>
<dbReference type="Proteomes" id="UP000031535">
    <property type="component" value="Unassembled WGS sequence"/>
</dbReference>
<evidence type="ECO:0000313" key="2">
    <source>
        <dbReference type="Proteomes" id="UP000031535"/>
    </source>
</evidence>
<comment type="caution">
    <text evidence="1">The sequence shown here is derived from an EMBL/GenBank/DDBJ whole genome shotgun (WGS) entry which is preliminary data.</text>
</comment>
<dbReference type="OrthoDB" id="9132717at2"/>
<dbReference type="Gene3D" id="3.40.1000.10">
    <property type="entry name" value="Mog1/PsbP, alpha/beta/alpha sandwich"/>
    <property type="match status" value="1"/>
</dbReference>
<sequence length="144" mass="16177">MTYRLNEFQFALPESELLDASINILKFPELGTSLIVSRSQLADGETLQSNFDAQLKRLEQQVQELRYQPGQAVRLGADQSVDGIELRSQFSKGAEKVFQYQLALVLPGTRKMLALSYVKADKLGDAEAAHWATIKQSLQFDRVT</sequence>
<evidence type="ECO:0008006" key="3">
    <source>
        <dbReference type="Google" id="ProtNLM"/>
    </source>
</evidence>
<dbReference type="EMBL" id="JXDG01000068">
    <property type="protein sequence ID" value="KIH81118.1"/>
    <property type="molecule type" value="Genomic_DNA"/>
</dbReference>
<dbReference type="InterPro" id="IPR016123">
    <property type="entry name" value="Mog1/PsbP_a/b/a-sand"/>
</dbReference>
<gene>
    <name evidence="1" type="ORF">UCMB321_5416</name>
</gene>
<proteinExistence type="predicted"/>
<dbReference type="AlphaFoldDB" id="A0A0C2ER94"/>
<organism evidence="1 2">
    <name type="scientific">Pseudomonas batumici</name>
    <dbReference type="NCBI Taxonomy" id="226910"/>
    <lineage>
        <taxon>Bacteria</taxon>
        <taxon>Pseudomonadati</taxon>
        <taxon>Pseudomonadota</taxon>
        <taxon>Gammaproteobacteria</taxon>
        <taxon>Pseudomonadales</taxon>
        <taxon>Pseudomonadaceae</taxon>
        <taxon>Pseudomonas</taxon>
    </lineage>
</organism>
<name>A0A0C2ER94_9PSED</name>
<dbReference type="PATRIC" id="fig|226910.6.peg.5405"/>
<dbReference type="InterPro" id="IPR014894">
    <property type="entry name" value="DcrB/EagT6"/>
</dbReference>
<reference evidence="1 2" key="1">
    <citation type="submission" date="2015-01" db="EMBL/GenBank/DDBJ databases">
        <title>Complete genome of Pseudomonas batumici UCM B-321 producer of the batumin antibiotic with strong antistaphilococcal and potential anticancer activity.</title>
        <authorList>
            <person name="Klochko V.V."/>
            <person name="Zelena L.B."/>
            <person name="Elena K.A."/>
            <person name="Reva O.N."/>
        </authorList>
    </citation>
    <scope>NUCLEOTIDE SEQUENCE [LARGE SCALE GENOMIC DNA]</scope>
    <source>
        <strain evidence="1 2">UCM B-321</strain>
    </source>
</reference>
<dbReference type="Pfam" id="PF08786">
    <property type="entry name" value="DcrB"/>
    <property type="match status" value="1"/>
</dbReference>
<accession>A0A0C2ER94</accession>